<feature type="transmembrane region" description="Helical" evidence="8">
    <location>
        <begin position="27"/>
        <end position="48"/>
    </location>
</feature>
<dbReference type="Proteomes" id="UP000282433">
    <property type="component" value="Chromosome"/>
</dbReference>
<dbReference type="GO" id="GO:0003333">
    <property type="term" value="P:amino acid transmembrane transport"/>
    <property type="evidence" value="ECO:0007669"/>
    <property type="project" value="InterPro"/>
</dbReference>
<evidence type="ECO:0000256" key="2">
    <source>
        <dbReference type="ARBA" id="ARBA00022448"/>
    </source>
</evidence>
<keyword evidence="2" id="KW-0813">Transport</keyword>
<dbReference type="AlphaFoldDB" id="A0A447S562"/>
<accession>A0A447S562</accession>
<sequence length="98" mass="11159">MYAVAITNTAQSFITHQLAMAEPPRSLVAIVLILGLMFIVRFGQRLIMRVMSTLVYPFIISLIFMALFLIPALERRNFANRKLQRHGRWAGDSCYPCG</sequence>
<evidence type="ECO:0000256" key="3">
    <source>
        <dbReference type="ARBA" id="ARBA00022475"/>
    </source>
</evidence>
<evidence type="ECO:0000256" key="7">
    <source>
        <dbReference type="ARBA" id="ARBA00023136"/>
    </source>
</evidence>
<keyword evidence="5 8" id="KW-0812">Transmembrane</keyword>
<dbReference type="EMBL" id="LR134162">
    <property type="protein sequence ID" value="VEB07089.1"/>
    <property type="molecule type" value="Genomic_DNA"/>
</dbReference>
<organism evidence="9 10">
    <name type="scientific">Klebsiella pneumoniae</name>
    <dbReference type="NCBI Taxonomy" id="573"/>
    <lineage>
        <taxon>Bacteria</taxon>
        <taxon>Pseudomonadati</taxon>
        <taxon>Pseudomonadota</taxon>
        <taxon>Gammaproteobacteria</taxon>
        <taxon>Enterobacterales</taxon>
        <taxon>Enterobacteriaceae</taxon>
        <taxon>Klebsiella/Raoultella group</taxon>
        <taxon>Klebsiella</taxon>
        <taxon>Klebsiella pneumoniae complex</taxon>
    </lineage>
</organism>
<keyword evidence="3" id="KW-1003">Cell membrane</keyword>
<evidence type="ECO:0000256" key="4">
    <source>
        <dbReference type="ARBA" id="ARBA00022519"/>
    </source>
</evidence>
<keyword evidence="7 8" id="KW-0472">Membrane</keyword>
<reference evidence="9 10" key="1">
    <citation type="submission" date="2018-12" db="EMBL/GenBank/DDBJ databases">
        <authorList>
            <consortium name="Pathogen Informatics"/>
        </authorList>
    </citation>
    <scope>NUCLEOTIDE SEQUENCE [LARGE SCALE GENOMIC DNA]</scope>
    <source>
        <strain evidence="9 10">NCTC13635</strain>
    </source>
</reference>
<feature type="transmembrane region" description="Helical" evidence="8">
    <location>
        <begin position="54"/>
        <end position="73"/>
    </location>
</feature>
<dbReference type="PANTHER" id="PTHR35334">
    <property type="entry name" value="SERINE TRANSPORTER"/>
    <property type="match status" value="1"/>
</dbReference>
<keyword evidence="4" id="KW-0997">Cell inner membrane</keyword>
<gene>
    <name evidence="9" type="primary">sdaC_4</name>
    <name evidence="9" type="ORF">NCTC13635_06514</name>
</gene>
<evidence type="ECO:0000313" key="10">
    <source>
        <dbReference type="Proteomes" id="UP000282433"/>
    </source>
</evidence>
<keyword evidence="6 8" id="KW-1133">Transmembrane helix</keyword>
<evidence type="ECO:0000256" key="8">
    <source>
        <dbReference type="SAM" id="Phobius"/>
    </source>
</evidence>
<name>A0A447S562_KLEPN</name>
<comment type="subcellular location">
    <subcellularLocation>
        <location evidence="1">Cell inner membrane</location>
        <topology evidence="1">Multi-pass membrane protein</topology>
    </subcellularLocation>
</comment>
<proteinExistence type="predicted"/>
<dbReference type="GO" id="GO:0005886">
    <property type="term" value="C:plasma membrane"/>
    <property type="evidence" value="ECO:0007669"/>
    <property type="project" value="UniProtKB-SubCell"/>
</dbReference>
<protein>
    <submittedName>
        <fullName evidence="9">Serine transporter</fullName>
    </submittedName>
</protein>
<evidence type="ECO:0000313" key="9">
    <source>
        <dbReference type="EMBL" id="VEB07089.1"/>
    </source>
</evidence>
<dbReference type="InterPro" id="IPR018227">
    <property type="entry name" value="Amino_acid_transport_2"/>
</dbReference>
<evidence type="ECO:0000256" key="5">
    <source>
        <dbReference type="ARBA" id="ARBA00022692"/>
    </source>
</evidence>
<evidence type="ECO:0000256" key="1">
    <source>
        <dbReference type="ARBA" id="ARBA00004429"/>
    </source>
</evidence>
<dbReference type="PANTHER" id="PTHR35334:SF2">
    <property type="entry name" value="SERINE TRANSPORTER SDAC"/>
    <property type="match status" value="1"/>
</dbReference>
<evidence type="ECO:0000256" key="6">
    <source>
        <dbReference type="ARBA" id="ARBA00022989"/>
    </source>
</evidence>